<protein>
    <submittedName>
        <fullName evidence="1">Uncharacterized protein</fullName>
    </submittedName>
</protein>
<organism evidence="1">
    <name type="scientific">Siphoviridae sp. ctfhy6</name>
    <dbReference type="NCBI Taxonomy" id="2825597"/>
    <lineage>
        <taxon>Viruses</taxon>
        <taxon>Duplodnaviria</taxon>
        <taxon>Heunggongvirae</taxon>
        <taxon>Uroviricota</taxon>
        <taxon>Caudoviricetes</taxon>
    </lineage>
</organism>
<evidence type="ECO:0000313" key="1">
    <source>
        <dbReference type="EMBL" id="DAG03810.1"/>
    </source>
</evidence>
<name>A0A8S5VAK7_9CAUD</name>
<sequence length="181" mass="20425">MERLTFEGNFCDIAQCRELPCPYNGACSQRKVWERLKAYEDTGLTPEEVNDLASVREIPPEAEYAINKHADSIIERLDKLLAQTDDDVRLRELAEADKDGRLVVLPCKVGDTVYEVTSRKTISKYRVKAIRIELFCTVIEWDIVAGFVDKSIFGVPVDELGKTVFLTHEEAEAALEATKDA</sequence>
<accession>A0A8S5VAK7</accession>
<proteinExistence type="predicted"/>
<reference evidence="1" key="1">
    <citation type="journal article" date="2021" name="Proc. Natl. Acad. Sci. U.S.A.">
        <title>A Catalog of Tens of Thousands of Viruses from Human Metagenomes Reveals Hidden Associations with Chronic Diseases.</title>
        <authorList>
            <person name="Tisza M.J."/>
            <person name="Buck C.B."/>
        </authorList>
    </citation>
    <scope>NUCLEOTIDE SEQUENCE</scope>
    <source>
        <strain evidence="1">Ctfhy6</strain>
    </source>
</reference>
<dbReference type="EMBL" id="BK016235">
    <property type="protein sequence ID" value="DAG03810.1"/>
    <property type="molecule type" value="Genomic_DNA"/>
</dbReference>